<organism evidence="1 2">
    <name type="scientific">Rhodobacter aestuarii</name>
    <dbReference type="NCBI Taxonomy" id="453582"/>
    <lineage>
        <taxon>Bacteria</taxon>
        <taxon>Pseudomonadati</taxon>
        <taxon>Pseudomonadota</taxon>
        <taxon>Alphaproteobacteria</taxon>
        <taxon>Rhodobacterales</taxon>
        <taxon>Rhodobacter group</taxon>
        <taxon>Rhodobacter</taxon>
    </lineage>
</organism>
<name>A0A1N7QGF2_9RHOB</name>
<sequence>MRAAKARVAQSGAALSAVQASCQPSFEWLRALRRAGLVDTACSSAFQINGVMQGRLELDAPCYDPQRGLGSLPVSSPADTLRFLRHVRGKRPDAATMEIVAQYFPEIATYLAQE</sequence>
<dbReference type="Proteomes" id="UP000186221">
    <property type="component" value="Unassembled WGS sequence"/>
</dbReference>
<reference evidence="2" key="1">
    <citation type="submission" date="2017-01" db="EMBL/GenBank/DDBJ databases">
        <authorList>
            <person name="Varghese N."/>
            <person name="Submissions S."/>
        </authorList>
    </citation>
    <scope>NUCLEOTIDE SEQUENCE [LARGE SCALE GENOMIC DNA]</scope>
    <source>
        <strain evidence="2">DSM 19945</strain>
    </source>
</reference>
<proteinExistence type="predicted"/>
<keyword evidence="2" id="KW-1185">Reference proteome</keyword>
<accession>A0A1N7QGF2</accession>
<dbReference type="AlphaFoldDB" id="A0A1N7QGF2"/>
<evidence type="ECO:0000313" key="1">
    <source>
        <dbReference type="EMBL" id="SIT21991.1"/>
    </source>
</evidence>
<protein>
    <submittedName>
        <fullName evidence="1">Uncharacterized protein</fullName>
    </submittedName>
</protein>
<dbReference type="EMBL" id="FTOG01000019">
    <property type="protein sequence ID" value="SIT21991.1"/>
    <property type="molecule type" value="Genomic_DNA"/>
</dbReference>
<gene>
    <name evidence="1" type="ORF">SAMN05421580_1191</name>
</gene>
<evidence type="ECO:0000313" key="2">
    <source>
        <dbReference type="Proteomes" id="UP000186221"/>
    </source>
</evidence>